<evidence type="ECO:0000256" key="1">
    <source>
        <dbReference type="SAM" id="MobiDB-lite"/>
    </source>
</evidence>
<gene>
    <name evidence="4" type="ORF">ETQ85_22300</name>
</gene>
<dbReference type="SUPFAM" id="SSF69572">
    <property type="entry name" value="Activating enzymes of the ubiquitin-like proteins"/>
    <property type="match status" value="1"/>
</dbReference>
<keyword evidence="4" id="KW-0808">Transferase</keyword>
<evidence type="ECO:0000313" key="4">
    <source>
        <dbReference type="EMBL" id="TYC52723.1"/>
    </source>
</evidence>
<organism evidence="4 5">
    <name type="scientific">Zoogloea oleivorans</name>
    <dbReference type="NCBI Taxonomy" id="1552750"/>
    <lineage>
        <taxon>Bacteria</taxon>
        <taxon>Pseudomonadati</taxon>
        <taxon>Pseudomonadota</taxon>
        <taxon>Betaproteobacteria</taxon>
        <taxon>Rhodocyclales</taxon>
        <taxon>Zoogloeaceae</taxon>
        <taxon>Zoogloea</taxon>
    </lineage>
</organism>
<keyword evidence="4" id="KW-0548">Nucleotidyltransferase</keyword>
<protein>
    <submittedName>
        <fullName evidence="4">ThiF family adenylyltransferase</fullName>
    </submittedName>
</protein>
<dbReference type="Proteomes" id="UP000389128">
    <property type="component" value="Unassembled WGS sequence"/>
</dbReference>
<dbReference type="Gene3D" id="3.40.50.720">
    <property type="entry name" value="NAD(P)-binding Rossmann-like Domain"/>
    <property type="match status" value="1"/>
</dbReference>
<proteinExistence type="predicted"/>
<feature type="compositionally biased region" description="Polar residues" evidence="1">
    <location>
        <begin position="48"/>
        <end position="65"/>
    </location>
</feature>
<dbReference type="GO" id="GO:0016779">
    <property type="term" value="F:nucleotidyltransferase activity"/>
    <property type="evidence" value="ECO:0007669"/>
    <property type="project" value="UniProtKB-KW"/>
</dbReference>
<feature type="domain" description="THIF-type NAD/FAD binding fold" evidence="2">
    <location>
        <begin position="264"/>
        <end position="401"/>
    </location>
</feature>
<dbReference type="CDD" id="cd01483">
    <property type="entry name" value="E1_enzyme_family"/>
    <property type="match status" value="1"/>
</dbReference>
<dbReference type="Pfam" id="PF20590">
    <property type="entry name" value="DUF6791"/>
    <property type="match status" value="1"/>
</dbReference>
<evidence type="ECO:0000259" key="3">
    <source>
        <dbReference type="Pfam" id="PF20590"/>
    </source>
</evidence>
<dbReference type="GO" id="GO:0008641">
    <property type="term" value="F:ubiquitin-like modifier activating enzyme activity"/>
    <property type="evidence" value="ECO:0007669"/>
    <property type="project" value="InterPro"/>
</dbReference>
<dbReference type="Pfam" id="PF00899">
    <property type="entry name" value="ThiF"/>
    <property type="match status" value="1"/>
</dbReference>
<keyword evidence="5" id="KW-1185">Reference proteome</keyword>
<dbReference type="InterPro" id="IPR000594">
    <property type="entry name" value="ThiF_NAD_FAD-bd"/>
</dbReference>
<sequence>MRRASSDSSPHQSRTRSSTRSSSTASRASTTTSRLATRMSFAWRSPRGPSTSCTRWPSPTSTATMARSPRGSPLSSTMGWNSVSARPIAPDSGLAALLEQGYEVEVRQQHLLVHSVPYVAANGTVERASVVCKYVEDAGTILPPTAAGDDHQVWWTGSFPCRSDGTLMVAELVANAQPSPFTVFEGCNSQHRFSNKPEEYNQTGYPDHFEKVTHYVTLIQSQAKVLDANVDARTRRVIPPSEPDSVFRYADTASVRAEIVATSARLKLRKVAIVGLGGTGSYVFDQVTKTPVWEIHPFDGDDFKQHNAFRAPGAATTEELRRHMKKVDYFIERYSPMRTGLVPHPYFLDEANVSELAGFDFVFVCVDKGLARKTICGYLTAQGIPFVDVGMDVAMDAETQQLDGTCRVTTITPFKNDHIAGSIPMDNDESDALYRQNIQVADLNALNAQLAVIKWKQLFGFYEDRARSHQATYTVATQSLTRGELAARSLGPEPTVRGDTAVSAIECAGATG</sequence>
<dbReference type="OrthoDB" id="8773615at2"/>
<dbReference type="AlphaFoldDB" id="A0A6C2CGY7"/>
<dbReference type="NCBIfam" id="NF004805">
    <property type="entry name" value="PRK06153.1-4"/>
    <property type="match status" value="1"/>
</dbReference>
<feature type="domain" description="DUF6791" evidence="3">
    <location>
        <begin position="94"/>
        <end position="252"/>
    </location>
</feature>
<dbReference type="InterPro" id="IPR035985">
    <property type="entry name" value="Ubiquitin-activating_enz"/>
</dbReference>
<accession>A0A6C2CGY7</accession>
<feature type="region of interest" description="Disordered" evidence="1">
    <location>
        <begin position="1"/>
        <end position="78"/>
    </location>
</feature>
<comment type="caution">
    <text evidence="4">The sequence shown here is derived from an EMBL/GenBank/DDBJ whole genome shotgun (WGS) entry which is preliminary data.</text>
</comment>
<dbReference type="EMBL" id="SDKK01000030">
    <property type="protein sequence ID" value="TYC52723.1"/>
    <property type="molecule type" value="Genomic_DNA"/>
</dbReference>
<evidence type="ECO:0000313" key="5">
    <source>
        <dbReference type="Proteomes" id="UP000389128"/>
    </source>
</evidence>
<feature type="compositionally biased region" description="Low complexity" evidence="1">
    <location>
        <begin position="1"/>
        <end position="40"/>
    </location>
</feature>
<reference evidence="4 5" key="1">
    <citation type="submission" date="2019-01" db="EMBL/GenBank/DDBJ databases">
        <title>Zoogloea oleivorans genome sequencing and assembly.</title>
        <authorList>
            <person name="Tancsics A."/>
            <person name="Farkas M."/>
            <person name="Kriszt B."/>
            <person name="Maroti G."/>
            <person name="Horvath B."/>
        </authorList>
    </citation>
    <scope>NUCLEOTIDE SEQUENCE [LARGE SCALE GENOMIC DNA]</scope>
    <source>
        <strain evidence="4 5">Buc</strain>
    </source>
</reference>
<name>A0A6C2CGY7_9RHOO</name>
<dbReference type="InterPro" id="IPR046741">
    <property type="entry name" value="DUF6791"/>
</dbReference>
<dbReference type="NCBIfam" id="NF004804">
    <property type="entry name" value="PRK06153.1-3"/>
    <property type="match status" value="1"/>
</dbReference>
<evidence type="ECO:0000259" key="2">
    <source>
        <dbReference type="Pfam" id="PF00899"/>
    </source>
</evidence>